<keyword evidence="3" id="KW-1185">Reference proteome</keyword>
<dbReference type="RefSeq" id="WP_398662402.1">
    <property type="nucleotide sequence ID" value="NZ_JBITDC010000030.1"/>
</dbReference>
<feature type="region of interest" description="Disordered" evidence="1">
    <location>
        <begin position="1"/>
        <end position="20"/>
    </location>
</feature>
<name>A0ABW7YH99_STRCE</name>
<proteinExistence type="predicted"/>
<dbReference type="EMBL" id="JBITDC010000030">
    <property type="protein sequence ID" value="MFI5681601.1"/>
    <property type="molecule type" value="Genomic_DNA"/>
</dbReference>
<feature type="region of interest" description="Disordered" evidence="1">
    <location>
        <begin position="33"/>
        <end position="59"/>
    </location>
</feature>
<dbReference type="Proteomes" id="UP001612415">
    <property type="component" value="Unassembled WGS sequence"/>
</dbReference>
<comment type="caution">
    <text evidence="2">The sequence shown here is derived from an EMBL/GenBank/DDBJ whole genome shotgun (WGS) entry which is preliminary data.</text>
</comment>
<protein>
    <submittedName>
        <fullName evidence="2">Uncharacterized protein</fullName>
    </submittedName>
</protein>
<evidence type="ECO:0000313" key="2">
    <source>
        <dbReference type="EMBL" id="MFI5681601.1"/>
    </source>
</evidence>
<gene>
    <name evidence="2" type="ORF">ACIA8P_44625</name>
</gene>
<reference evidence="2 3" key="1">
    <citation type="submission" date="2024-10" db="EMBL/GenBank/DDBJ databases">
        <title>The Natural Products Discovery Center: Release of the First 8490 Sequenced Strains for Exploring Actinobacteria Biosynthetic Diversity.</title>
        <authorList>
            <person name="Kalkreuter E."/>
            <person name="Kautsar S.A."/>
            <person name="Yang D."/>
            <person name="Bader C.D."/>
            <person name="Teijaro C.N."/>
            <person name="Fluegel L."/>
            <person name="Davis C.M."/>
            <person name="Simpson J.R."/>
            <person name="Lauterbach L."/>
            <person name="Steele A.D."/>
            <person name="Gui C."/>
            <person name="Meng S."/>
            <person name="Li G."/>
            <person name="Viehrig K."/>
            <person name="Ye F."/>
            <person name="Su P."/>
            <person name="Kiefer A.F."/>
            <person name="Nichols A."/>
            <person name="Cepeda A.J."/>
            <person name="Yan W."/>
            <person name="Fan B."/>
            <person name="Jiang Y."/>
            <person name="Adhikari A."/>
            <person name="Zheng C.-J."/>
            <person name="Schuster L."/>
            <person name="Cowan T.M."/>
            <person name="Smanski M.J."/>
            <person name="Chevrette M.G."/>
            <person name="De Carvalho L.P.S."/>
            <person name="Shen B."/>
        </authorList>
    </citation>
    <scope>NUCLEOTIDE SEQUENCE [LARGE SCALE GENOMIC DNA]</scope>
    <source>
        <strain evidence="2 3">NPDC051599</strain>
    </source>
</reference>
<evidence type="ECO:0000313" key="3">
    <source>
        <dbReference type="Proteomes" id="UP001612415"/>
    </source>
</evidence>
<organism evidence="2 3">
    <name type="scientific">Streptomyces cellulosae</name>
    <dbReference type="NCBI Taxonomy" id="1968"/>
    <lineage>
        <taxon>Bacteria</taxon>
        <taxon>Bacillati</taxon>
        <taxon>Actinomycetota</taxon>
        <taxon>Actinomycetes</taxon>
        <taxon>Kitasatosporales</taxon>
        <taxon>Streptomycetaceae</taxon>
        <taxon>Streptomyces</taxon>
    </lineage>
</organism>
<sequence length="157" mass="17296">MTNGNAQRPGGLAQEMAQGKPQEIMQEMPQEMLPGKGLPCAVRDGQPRRDHQRRRSPCSWSWLRPADAVSGAAGAVVWGTAWPLRPGGKRGKSPLQIRDVPRPFRQTLLQAPRLRLGQGAGMPLFGKPHFVFALQPFEFGAQLGRHGRGRPSVRPRP</sequence>
<evidence type="ECO:0000256" key="1">
    <source>
        <dbReference type="SAM" id="MobiDB-lite"/>
    </source>
</evidence>
<accession>A0ABW7YH99</accession>